<comment type="subunit">
    <text evidence="3">Homodimer.</text>
</comment>
<dbReference type="GO" id="GO:0004069">
    <property type="term" value="F:L-aspartate:2-oxoglutarate aminotransferase activity"/>
    <property type="evidence" value="ECO:0007669"/>
    <property type="project" value="UniProtKB-EC"/>
</dbReference>
<organism evidence="10 11">
    <name type="scientific">Pomacea canaliculata</name>
    <name type="common">Golden apple snail</name>
    <dbReference type="NCBI Taxonomy" id="400727"/>
    <lineage>
        <taxon>Eukaryota</taxon>
        <taxon>Metazoa</taxon>
        <taxon>Spiralia</taxon>
        <taxon>Lophotrochozoa</taxon>
        <taxon>Mollusca</taxon>
        <taxon>Gastropoda</taxon>
        <taxon>Caenogastropoda</taxon>
        <taxon>Architaenioglossa</taxon>
        <taxon>Ampullarioidea</taxon>
        <taxon>Ampullariidae</taxon>
        <taxon>Pomacea</taxon>
    </lineage>
</organism>
<dbReference type="GO" id="GO:0005829">
    <property type="term" value="C:cytosol"/>
    <property type="evidence" value="ECO:0007669"/>
    <property type="project" value="TreeGrafter"/>
</dbReference>
<accession>A0A2T7PAE4</accession>
<dbReference type="FunFam" id="3.90.1150.10:FF:000001">
    <property type="entry name" value="Aspartate aminotransferase"/>
    <property type="match status" value="1"/>
</dbReference>
<comment type="similarity">
    <text evidence="2">Belongs to the class-I pyridoxal-phosphate-dependent aminotransferase family.</text>
</comment>
<gene>
    <name evidence="10" type="ORF">C0Q70_09647</name>
</gene>
<evidence type="ECO:0000313" key="10">
    <source>
        <dbReference type="EMBL" id="PVD30382.1"/>
    </source>
</evidence>
<dbReference type="SUPFAM" id="SSF53383">
    <property type="entry name" value="PLP-dependent transferases"/>
    <property type="match status" value="1"/>
</dbReference>
<protein>
    <recommendedName>
        <fullName evidence="4">aspartate transaminase</fullName>
        <ecNumber evidence="4">2.6.1.1</ecNumber>
    </recommendedName>
    <alternativeName>
        <fullName evidence="8">Transaminase A</fullName>
    </alternativeName>
</protein>
<dbReference type="Gene3D" id="3.40.640.10">
    <property type="entry name" value="Type I PLP-dependent aspartate aminotransferase-like (Major domain)"/>
    <property type="match status" value="1"/>
</dbReference>
<name>A0A2T7PAE4_POMCA</name>
<keyword evidence="7" id="KW-0663">Pyridoxal phosphate</keyword>
<reference evidence="10 11" key="1">
    <citation type="submission" date="2018-04" db="EMBL/GenBank/DDBJ databases">
        <title>The genome of golden apple snail Pomacea canaliculata provides insight into stress tolerance and invasive adaptation.</title>
        <authorList>
            <person name="Liu C."/>
            <person name="Liu B."/>
            <person name="Ren Y."/>
            <person name="Zhang Y."/>
            <person name="Wang H."/>
            <person name="Li S."/>
            <person name="Jiang F."/>
            <person name="Yin L."/>
            <person name="Zhang G."/>
            <person name="Qian W."/>
            <person name="Fan W."/>
        </authorList>
    </citation>
    <scope>NUCLEOTIDE SEQUENCE [LARGE SCALE GENOMIC DNA]</scope>
    <source>
        <strain evidence="10">SZHN2017</strain>
        <tissue evidence="10">Muscle</tissue>
    </source>
</reference>
<evidence type="ECO:0000256" key="4">
    <source>
        <dbReference type="ARBA" id="ARBA00012753"/>
    </source>
</evidence>
<dbReference type="EC" id="2.6.1.1" evidence="4"/>
<dbReference type="STRING" id="400727.A0A2T7PAE4"/>
<dbReference type="GO" id="GO:0006532">
    <property type="term" value="P:aspartate biosynthetic process"/>
    <property type="evidence" value="ECO:0007669"/>
    <property type="project" value="TreeGrafter"/>
</dbReference>
<dbReference type="InterPro" id="IPR015421">
    <property type="entry name" value="PyrdxlP-dep_Trfase_major"/>
</dbReference>
<evidence type="ECO:0000256" key="8">
    <source>
        <dbReference type="ARBA" id="ARBA00030923"/>
    </source>
</evidence>
<dbReference type="PANTHER" id="PTHR11879:SF55">
    <property type="entry name" value="GLUTAMATE OXALOACETATE TRANSAMINASE 1, ISOFORM B"/>
    <property type="match status" value="1"/>
</dbReference>
<keyword evidence="6" id="KW-0808">Transferase</keyword>
<sequence length="383" mass="42838">MAASVFSDVPMGAPIEVFALSKRYNEDPNPNKVDLGVGAYRNDDGKPWVLPMVTTVERQMASDETLNHEYLPVAGLPAFRTSAVALLLGKDNPAILERRVEGIQVQGGTGGIRLALDFLKKNLKSDVAYVSKPTWGNHQLICKAAGFSSVRDYRYWDAKELGVDFAGMVEDLKAAPEGAVIILHACAHNPTGIDPTQKQWEEIANIMEERKLFPLIDIAYQGFASGDLDADAATVRYFVKRGFELLVAQSFSKNFGLYRTTWSNPSHHGARIVAMVLNNPAYFEEWRGQVKTMADRIKEMRKLMYNKLRQKKTEGKWTHILEQIGMFSFTGLTPKQVQVLVEKYHIYLLANGRISMCGLTTKNIDYVVDAIHDAINTYPTSSE</sequence>
<evidence type="ECO:0000256" key="7">
    <source>
        <dbReference type="ARBA" id="ARBA00022898"/>
    </source>
</evidence>
<evidence type="ECO:0000256" key="2">
    <source>
        <dbReference type="ARBA" id="ARBA00007441"/>
    </source>
</evidence>
<evidence type="ECO:0000256" key="6">
    <source>
        <dbReference type="ARBA" id="ARBA00022679"/>
    </source>
</evidence>
<comment type="caution">
    <text evidence="10">The sequence shown here is derived from an EMBL/GenBank/DDBJ whole genome shotgun (WGS) entry which is preliminary data.</text>
</comment>
<evidence type="ECO:0000256" key="3">
    <source>
        <dbReference type="ARBA" id="ARBA00011738"/>
    </source>
</evidence>
<dbReference type="CDD" id="cd00609">
    <property type="entry name" value="AAT_like"/>
    <property type="match status" value="1"/>
</dbReference>
<dbReference type="InterPro" id="IPR004839">
    <property type="entry name" value="Aminotransferase_I/II_large"/>
</dbReference>
<keyword evidence="5" id="KW-0032">Aminotransferase</keyword>
<evidence type="ECO:0000313" key="11">
    <source>
        <dbReference type="Proteomes" id="UP000245119"/>
    </source>
</evidence>
<dbReference type="InterPro" id="IPR000796">
    <property type="entry name" value="Asp_trans"/>
</dbReference>
<dbReference type="Gene3D" id="3.90.1150.10">
    <property type="entry name" value="Aspartate Aminotransferase, domain 1"/>
    <property type="match status" value="2"/>
</dbReference>
<dbReference type="EMBL" id="PZQS01000005">
    <property type="protein sequence ID" value="PVD30382.1"/>
    <property type="molecule type" value="Genomic_DNA"/>
</dbReference>
<comment type="cofactor">
    <cofactor evidence="1">
        <name>pyridoxal 5'-phosphate</name>
        <dbReference type="ChEBI" id="CHEBI:597326"/>
    </cofactor>
</comment>
<dbReference type="AlphaFoldDB" id="A0A2T7PAE4"/>
<dbReference type="GO" id="GO:0030170">
    <property type="term" value="F:pyridoxal phosphate binding"/>
    <property type="evidence" value="ECO:0007669"/>
    <property type="project" value="InterPro"/>
</dbReference>
<evidence type="ECO:0000259" key="9">
    <source>
        <dbReference type="Pfam" id="PF00155"/>
    </source>
</evidence>
<dbReference type="PRINTS" id="PR00799">
    <property type="entry name" value="TRANSAMINASE"/>
</dbReference>
<dbReference type="InterPro" id="IPR015424">
    <property type="entry name" value="PyrdxlP-dep_Trfase"/>
</dbReference>
<dbReference type="Proteomes" id="UP000245119">
    <property type="component" value="Linkage Group LG5"/>
</dbReference>
<evidence type="ECO:0000256" key="1">
    <source>
        <dbReference type="ARBA" id="ARBA00001933"/>
    </source>
</evidence>
<proteinExistence type="inferred from homology"/>
<evidence type="ECO:0000256" key="5">
    <source>
        <dbReference type="ARBA" id="ARBA00022576"/>
    </source>
</evidence>
<keyword evidence="11" id="KW-1185">Reference proteome</keyword>
<dbReference type="PANTHER" id="PTHR11879">
    <property type="entry name" value="ASPARTATE AMINOTRANSFERASE"/>
    <property type="match status" value="1"/>
</dbReference>
<dbReference type="InterPro" id="IPR015422">
    <property type="entry name" value="PyrdxlP-dep_Trfase_small"/>
</dbReference>
<dbReference type="OrthoDB" id="6752799at2759"/>
<feature type="domain" description="Aminotransferase class I/classII large" evidence="9">
    <location>
        <begin position="31"/>
        <end position="371"/>
    </location>
</feature>
<dbReference type="Pfam" id="PF00155">
    <property type="entry name" value="Aminotran_1_2"/>
    <property type="match status" value="1"/>
</dbReference>